<keyword evidence="7" id="KW-1185">Reference proteome</keyword>
<dbReference type="InterPro" id="IPR008927">
    <property type="entry name" value="6-PGluconate_DH-like_C_sf"/>
</dbReference>
<dbReference type="HOGENOM" id="CLU_024540_0_0_5"/>
<evidence type="ECO:0000256" key="4">
    <source>
        <dbReference type="ARBA" id="ARBA00023064"/>
    </source>
</evidence>
<evidence type="ECO:0000256" key="2">
    <source>
        <dbReference type="ARBA" id="ARBA00008419"/>
    </source>
</evidence>
<dbReference type="PRINTS" id="PR00076">
    <property type="entry name" value="6PGDHDRGNASE"/>
</dbReference>
<accession>K8PKY6</accession>
<dbReference type="SUPFAM" id="SSF48179">
    <property type="entry name" value="6-phosphogluconate dehydrogenase C-terminal domain-like"/>
    <property type="match status" value="1"/>
</dbReference>
<evidence type="ECO:0000313" key="6">
    <source>
        <dbReference type="EMBL" id="EKS41429.1"/>
    </source>
</evidence>
<protein>
    <submittedName>
        <fullName evidence="6">6-phosphogluconate dehydrogenase (Decarboxylating)</fullName>
    </submittedName>
</protein>
<reference evidence="6 7" key="1">
    <citation type="submission" date="2012-04" db="EMBL/GenBank/DDBJ databases">
        <title>The Genome Sequence of Afipia broomeae ATCC 49717.</title>
        <authorList>
            <consortium name="The Broad Institute Genome Sequencing Platform"/>
            <person name="Earl A."/>
            <person name="Ward D."/>
            <person name="Feldgarden M."/>
            <person name="Gevers D."/>
            <person name="Huys G."/>
            <person name="Walker B."/>
            <person name="Young S.K."/>
            <person name="Zeng Q."/>
            <person name="Gargeya S."/>
            <person name="Fitzgerald M."/>
            <person name="Haas B."/>
            <person name="Abouelleil A."/>
            <person name="Alvarado L."/>
            <person name="Arachchi H.M."/>
            <person name="Berlin A."/>
            <person name="Chapman S.B."/>
            <person name="Goldberg J."/>
            <person name="Griggs A."/>
            <person name="Gujja S."/>
            <person name="Hansen M."/>
            <person name="Howarth C."/>
            <person name="Imamovic A."/>
            <person name="Larimer J."/>
            <person name="McCowen C."/>
            <person name="Montmayeur A."/>
            <person name="Murphy C."/>
            <person name="Neiman D."/>
            <person name="Pearson M."/>
            <person name="Priest M."/>
            <person name="Roberts A."/>
            <person name="Saif S."/>
            <person name="Shea T."/>
            <person name="Sisk P."/>
            <person name="Sykes S."/>
            <person name="Wortman J."/>
            <person name="Nusbaum C."/>
            <person name="Birren B."/>
        </authorList>
    </citation>
    <scope>NUCLEOTIDE SEQUENCE [LARGE SCALE GENOMIC DNA]</scope>
    <source>
        <strain evidence="6 7">ATCC 49717</strain>
    </source>
</reference>
<dbReference type="InterPro" id="IPR006183">
    <property type="entry name" value="Pgluconate_DH"/>
</dbReference>
<dbReference type="UniPathway" id="UPA00115"/>
<dbReference type="GO" id="GO:0004616">
    <property type="term" value="F:phosphogluconate dehydrogenase (decarboxylating) activity"/>
    <property type="evidence" value="ECO:0007669"/>
    <property type="project" value="InterPro"/>
</dbReference>
<dbReference type="NCBIfam" id="TIGR00872">
    <property type="entry name" value="gnd_rel"/>
    <property type="match status" value="1"/>
</dbReference>
<dbReference type="GO" id="GO:0050661">
    <property type="term" value="F:NADP binding"/>
    <property type="evidence" value="ECO:0007669"/>
    <property type="project" value="InterPro"/>
</dbReference>
<dbReference type="Pfam" id="PF03446">
    <property type="entry name" value="NAD_binding_2"/>
    <property type="match status" value="1"/>
</dbReference>
<dbReference type="EMBL" id="AGWX01000001">
    <property type="protein sequence ID" value="EKS41429.1"/>
    <property type="molecule type" value="Genomic_DNA"/>
</dbReference>
<dbReference type="InterPro" id="IPR006115">
    <property type="entry name" value="6PGDH_NADP-bd"/>
</dbReference>
<dbReference type="SMART" id="SM01350">
    <property type="entry name" value="6PGD"/>
    <property type="match status" value="1"/>
</dbReference>
<dbReference type="AlphaFoldDB" id="K8PKY6"/>
<name>K8PKY6_9BRAD</name>
<evidence type="ECO:0000256" key="3">
    <source>
        <dbReference type="ARBA" id="ARBA00023002"/>
    </source>
</evidence>
<comment type="similarity">
    <text evidence="2">Belongs to the 6-phosphogluconate dehydrogenase family.</text>
</comment>
<dbReference type="NCBIfam" id="NF007161">
    <property type="entry name" value="PRK09599.1"/>
    <property type="match status" value="1"/>
</dbReference>
<comment type="caution">
    <text evidence="6">The sequence shown here is derived from an EMBL/GenBank/DDBJ whole genome shotgun (WGS) entry which is preliminary data.</text>
</comment>
<dbReference type="Proteomes" id="UP000001096">
    <property type="component" value="Unassembled WGS sequence"/>
</dbReference>
<dbReference type="Gene3D" id="1.10.1040.10">
    <property type="entry name" value="N-(1-d-carboxylethyl)-l-norvaline Dehydrogenase, domain 2"/>
    <property type="match status" value="1"/>
</dbReference>
<dbReference type="GO" id="GO:0006098">
    <property type="term" value="P:pentose-phosphate shunt"/>
    <property type="evidence" value="ECO:0007669"/>
    <property type="project" value="UniProtKB-UniPathway"/>
</dbReference>
<evidence type="ECO:0000259" key="5">
    <source>
        <dbReference type="SMART" id="SM01350"/>
    </source>
</evidence>
<keyword evidence="3" id="KW-0560">Oxidoreductase</keyword>
<dbReference type="InterPro" id="IPR036291">
    <property type="entry name" value="NAD(P)-bd_dom_sf"/>
</dbReference>
<dbReference type="GO" id="GO:0019521">
    <property type="term" value="P:D-gluconate metabolic process"/>
    <property type="evidence" value="ECO:0007669"/>
    <property type="project" value="UniProtKB-KW"/>
</dbReference>
<evidence type="ECO:0000256" key="1">
    <source>
        <dbReference type="ARBA" id="ARBA00004959"/>
    </source>
</evidence>
<dbReference type="Gene3D" id="3.40.50.720">
    <property type="entry name" value="NAD(P)-binding Rossmann-like Domain"/>
    <property type="match status" value="1"/>
</dbReference>
<organism evidence="6 7">
    <name type="scientific">Afipia broomeae ATCC 49717</name>
    <dbReference type="NCBI Taxonomy" id="883078"/>
    <lineage>
        <taxon>Bacteria</taxon>
        <taxon>Pseudomonadati</taxon>
        <taxon>Pseudomonadota</taxon>
        <taxon>Alphaproteobacteria</taxon>
        <taxon>Hyphomicrobiales</taxon>
        <taxon>Nitrobacteraceae</taxon>
        <taxon>Afipia</taxon>
    </lineage>
</organism>
<dbReference type="eggNOG" id="COG1023">
    <property type="taxonomic scope" value="Bacteria"/>
</dbReference>
<dbReference type="Pfam" id="PF00393">
    <property type="entry name" value="6PGD"/>
    <property type="match status" value="1"/>
</dbReference>
<dbReference type="InterPro" id="IPR006114">
    <property type="entry name" value="6PGDH_C"/>
</dbReference>
<proteinExistence type="inferred from homology"/>
<keyword evidence="4" id="KW-0311">Gluconate utilization</keyword>
<evidence type="ECO:0000313" key="7">
    <source>
        <dbReference type="Proteomes" id="UP000001096"/>
    </source>
</evidence>
<dbReference type="InterPro" id="IPR013328">
    <property type="entry name" value="6PGD_dom2"/>
</dbReference>
<dbReference type="PANTHER" id="PTHR11811">
    <property type="entry name" value="6-PHOSPHOGLUCONATE DEHYDROGENASE"/>
    <property type="match status" value="1"/>
</dbReference>
<gene>
    <name evidence="6" type="ORF">HMPREF9695_00521</name>
</gene>
<dbReference type="PATRIC" id="fig|883078.3.peg.546"/>
<dbReference type="SUPFAM" id="SSF51735">
    <property type="entry name" value="NAD(P)-binding Rossmann-fold domains"/>
    <property type="match status" value="1"/>
</dbReference>
<sequence>MQIGLVGLGRMGGNIVRRLMTKGQHKVVVYDTNSKSVNDLAADGATASASLEELVRKLDAPRTVWVMLPSGKITEDTIATLSKVFESGDTVIDGGNTFWQDDVRRARELKERGIHYVDVGTSGGVWGLERGYCMMIGGESAIVKRLDPIFASLTPGLGDIPRTSGRDSHDQRAEQGYIHAGPNGAGHFVKMVHNGIEYGLMQAYAEGFDILKNAGIDALPPEHRFDLNIADIAEVWRRGSVVSSWLLDLTASALAKNETLENYSGFVEDSGEGRWTVNAAIDEAVPAEVITAALYARFRSRKDHTFAEKILSAMRHGFGGHTEPPAHPDAGQKK</sequence>
<dbReference type="RefSeq" id="WP_006019228.1">
    <property type="nucleotide sequence ID" value="NZ_KB375282.1"/>
</dbReference>
<dbReference type="InterPro" id="IPR004849">
    <property type="entry name" value="6DGDH_YqeC"/>
</dbReference>
<feature type="domain" description="6-phosphogluconate dehydrogenase C-terminal" evidence="5">
    <location>
        <begin position="186"/>
        <end position="331"/>
    </location>
</feature>
<comment type="pathway">
    <text evidence="1">Carbohydrate degradation; pentose phosphate pathway.</text>
</comment>